<organism evidence="3 4">
    <name type="scientific">Nocardioides imazamoxiresistens</name>
    <dbReference type="NCBI Taxonomy" id="3231893"/>
    <lineage>
        <taxon>Bacteria</taxon>
        <taxon>Bacillati</taxon>
        <taxon>Actinomycetota</taxon>
        <taxon>Actinomycetes</taxon>
        <taxon>Propionibacteriales</taxon>
        <taxon>Nocardioidaceae</taxon>
        <taxon>Nocardioides</taxon>
    </lineage>
</organism>
<evidence type="ECO:0000256" key="2">
    <source>
        <dbReference type="SAM" id="Phobius"/>
    </source>
</evidence>
<accession>A0ABU3PYB3</accession>
<feature type="transmembrane region" description="Helical" evidence="2">
    <location>
        <begin position="25"/>
        <end position="49"/>
    </location>
</feature>
<dbReference type="Proteomes" id="UP001268542">
    <property type="component" value="Unassembled WGS sequence"/>
</dbReference>
<keyword evidence="2" id="KW-0812">Transmembrane</keyword>
<evidence type="ECO:0008006" key="5">
    <source>
        <dbReference type="Google" id="ProtNLM"/>
    </source>
</evidence>
<keyword evidence="2" id="KW-0472">Membrane</keyword>
<proteinExistence type="predicted"/>
<sequence length="285" mass="31966">MGKFDPYSRRELRRRRRAWLLERKTMLALQLAVAVALFAFVTPIVWFTLPIGDGRWYVLGVLHTVVVAAWLHVLHETHLASDAKAIQHVRGANGEEMTRYGLQTAKRRRRIWGWVDSIQTTGGDIDHLVLTRTGGVVVMDSKWRTRRIDPDEADRIAESARRAATRAEGVLRTKLPRERGTHRAPVRSSLTVTPLVVVWGPAQDELPPDAERGGVRFVPGRALQTWLRALDGEAMSQEAATDLLAKLREFRLDTWSPLPVPPGTRSPASLRRSRPATPPPTAARG</sequence>
<keyword evidence="2" id="KW-1133">Transmembrane helix</keyword>
<evidence type="ECO:0000256" key="1">
    <source>
        <dbReference type="SAM" id="MobiDB-lite"/>
    </source>
</evidence>
<dbReference type="EMBL" id="JAVYII010000006">
    <property type="protein sequence ID" value="MDT9594236.1"/>
    <property type="molecule type" value="Genomic_DNA"/>
</dbReference>
<name>A0ABU3PYB3_9ACTN</name>
<feature type="compositionally biased region" description="Pro residues" evidence="1">
    <location>
        <begin position="276"/>
        <end position="285"/>
    </location>
</feature>
<feature type="region of interest" description="Disordered" evidence="1">
    <location>
        <begin position="254"/>
        <end position="285"/>
    </location>
</feature>
<protein>
    <recommendedName>
        <fullName evidence="5">NERD domain-containing protein</fullName>
    </recommendedName>
</protein>
<keyword evidence="4" id="KW-1185">Reference proteome</keyword>
<gene>
    <name evidence="3" type="ORF">RDV89_14225</name>
</gene>
<reference evidence="3 4" key="1">
    <citation type="submission" date="2023-08" db="EMBL/GenBank/DDBJ databases">
        <title>Nocardioides seae sp. nov., a bacterium isolated from a soil.</title>
        <authorList>
            <person name="Wang X."/>
        </authorList>
    </citation>
    <scope>NUCLEOTIDE SEQUENCE [LARGE SCALE GENOMIC DNA]</scope>
    <source>
        <strain evidence="3 4">YZH12</strain>
    </source>
</reference>
<dbReference type="RefSeq" id="WP_315733780.1">
    <property type="nucleotide sequence ID" value="NZ_JAVYII010000006.1"/>
</dbReference>
<evidence type="ECO:0000313" key="3">
    <source>
        <dbReference type="EMBL" id="MDT9594236.1"/>
    </source>
</evidence>
<comment type="caution">
    <text evidence="3">The sequence shown here is derived from an EMBL/GenBank/DDBJ whole genome shotgun (WGS) entry which is preliminary data.</text>
</comment>
<evidence type="ECO:0000313" key="4">
    <source>
        <dbReference type="Proteomes" id="UP001268542"/>
    </source>
</evidence>
<feature type="transmembrane region" description="Helical" evidence="2">
    <location>
        <begin position="55"/>
        <end position="74"/>
    </location>
</feature>